<reference evidence="3" key="2">
    <citation type="journal article" date="2021" name="Genome Biol. Evol.">
        <title>Developing a high-quality reference genome for a parasitic bivalve with doubly uniparental inheritance (Bivalvia: Unionida).</title>
        <authorList>
            <person name="Smith C.H."/>
        </authorList>
    </citation>
    <scope>NUCLEOTIDE SEQUENCE</scope>
    <source>
        <strain evidence="3">CHS0354</strain>
        <tissue evidence="3">Mantle</tissue>
    </source>
</reference>
<evidence type="ECO:0000256" key="1">
    <source>
        <dbReference type="ARBA" id="ARBA00022540"/>
    </source>
</evidence>
<dbReference type="GO" id="GO:0042256">
    <property type="term" value="P:cytosolic ribosome assembly"/>
    <property type="evidence" value="ECO:0007669"/>
    <property type="project" value="InterPro"/>
</dbReference>
<sequence>MAVRAQFEGQNDVGVFAKLTNAYCLVAIGGSENFYRRKRLKPPEVNVLRVFSSLGLQLCFSEKLLSSLYGSVDAVSSALDQEDEPDNLEN</sequence>
<protein>
    <recommendedName>
        <fullName evidence="5">Eukaryotic translation initiation factor 6</fullName>
    </recommendedName>
</protein>
<feature type="non-terminal residue" evidence="3">
    <location>
        <position position="90"/>
    </location>
</feature>
<evidence type="ECO:0000256" key="2">
    <source>
        <dbReference type="ARBA" id="ARBA00022917"/>
    </source>
</evidence>
<dbReference type="AlphaFoldDB" id="A0AAE0T5S6"/>
<evidence type="ECO:0000313" key="4">
    <source>
        <dbReference type="Proteomes" id="UP001195483"/>
    </source>
</evidence>
<dbReference type="PANTHER" id="PTHR10784">
    <property type="entry name" value="TRANSLATION INITIATION FACTOR 6"/>
    <property type="match status" value="1"/>
</dbReference>
<organism evidence="3 4">
    <name type="scientific">Potamilus streckersoni</name>
    <dbReference type="NCBI Taxonomy" id="2493646"/>
    <lineage>
        <taxon>Eukaryota</taxon>
        <taxon>Metazoa</taxon>
        <taxon>Spiralia</taxon>
        <taxon>Lophotrochozoa</taxon>
        <taxon>Mollusca</taxon>
        <taxon>Bivalvia</taxon>
        <taxon>Autobranchia</taxon>
        <taxon>Heteroconchia</taxon>
        <taxon>Palaeoheterodonta</taxon>
        <taxon>Unionida</taxon>
        <taxon>Unionoidea</taxon>
        <taxon>Unionidae</taxon>
        <taxon>Ambleminae</taxon>
        <taxon>Lampsilini</taxon>
        <taxon>Potamilus</taxon>
    </lineage>
</organism>
<keyword evidence="2" id="KW-0648">Protein biosynthesis</keyword>
<dbReference type="EMBL" id="JAEAOA010001761">
    <property type="protein sequence ID" value="KAK3604370.1"/>
    <property type="molecule type" value="Genomic_DNA"/>
</dbReference>
<gene>
    <name evidence="3" type="ORF">CHS0354_029356</name>
</gene>
<reference evidence="3" key="3">
    <citation type="submission" date="2023-05" db="EMBL/GenBank/DDBJ databases">
        <authorList>
            <person name="Smith C.H."/>
        </authorList>
    </citation>
    <scope>NUCLEOTIDE SEQUENCE</scope>
    <source>
        <strain evidence="3">CHS0354</strain>
        <tissue evidence="3">Mantle</tissue>
    </source>
</reference>
<comment type="caution">
    <text evidence="3">The sequence shown here is derived from an EMBL/GenBank/DDBJ whole genome shotgun (WGS) entry which is preliminary data.</text>
</comment>
<reference evidence="3" key="1">
    <citation type="journal article" date="2021" name="Genome Biol. Evol.">
        <title>A High-Quality Reference Genome for a Parasitic Bivalve with Doubly Uniparental Inheritance (Bivalvia: Unionida).</title>
        <authorList>
            <person name="Smith C.H."/>
        </authorList>
    </citation>
    <scope>NUCLEOTIDE SEQUENCE</scope>
    <source>
        <strain evidence="3">CHS0354</strain>
    </source>
</reference>
<dbReference type="Proteomes" id="UP001195483">
    <property type="component" value="Unassembled WGS sequence"/>
</dbReference>
<dbReference type="InterPro" id="IPR002769">
    <property type="entry name" value="eIF6"/>
</dbReference>
<proteinExistence type="predicted"/>
<evidence type="ECO:0000313" key="3">
    <source>
        <dbReference type="EMBL" id="KAK3604370.1"/>
    </source>
</evidence>
<dbReference type="SUPFAM" id="SSF55909">
    <property type="entry name" value="Pentein"/>
    <property type="match status" value="1"/>
</dbReference>
<dbReference type="Gene3D" id="3.75.10.10">
    <property type="entry name" value="L-arginine/glycine Amidinotransferase, Chain A"/>
    <property type="match status" value="1"/>
</dbReference>
<evidence type="ECO:0008006" key="5">
    <source>
        <dbReference type="Google" id="ProtNLM"/>
    </source>
</evidence>
<dbReference type="GO" id="GO:0003743">
    <property type="term" value="F:translation initiation factor activity"/>
    <property type="evidence" value="ECO:0007669"/>
    <property type="project" value="UniProtKB-KW"/>
</dbReference>
<keyword evidence="4" id="KW-1185">Reference proteome</keyword>
<accession>A0AAE0T5S6</accession>
<name>A0AAE0T5S6_9BIVA</name>
<keyword evidence="1" id="KW-0396">Initiation factor</keyword>
<dbReference type="GO" id="GO:0043022">
    <property type="term" value="F:ribosome binding"/>
    <property type="evidence" value="ECO:0007669"/>
    <property type="project" value="InterPro"/>
</dbReference>